<dbReference type="Gene3D" id="3.50.50.60">
    <property type="entry name" value="FAD/NAD(P)-binding domain"/>
    <property type="match status" value="1"/>
</dbReference>
<organism evidence="1 2">
    <name type="scientific">Pseudobdellovibrio exovorus JSS</name>
    <dbReference type="NCBI Taxonomy" id="1184267"/>
    <lineage>
        <taxon>Bacteria</taxon>
        <taxon>Pseudomonadati</taxon>
        <taxon>Bdellovibrionota</taxon>
        <taxon>Bdellovibrionia</taxon>
        <taxon>Bdellovibrionales</taxon>
        <taxon>Pseudobdellovibrionaceae</taxon>
        <taxon>Pseudobdellovibrio</taxon>
    </lineage>
</organism>
<dbReference type="eggNOG" id="COG0654">
    <property type="taxonomic scope" value="Bacteria"/>
</dbReference>
<dbReference type="OrthoDB" id="5288798at2"/>
<evidence type="ECO:0008006" key="3">
    <source>
        <dbReference type="Google" id="ProtNLM"/>
    </source>
</evidence>
<proteinExistence type="predicted"/>
<protein>
    <recommendedName>
        <fullName evidence="3">Amine oxidase domain-containing protein</fullName>
    </recommendedName>
</protein>
<dbReference type="Pfam" id="PF13450">
    <property type="entry name" value="NAD_binding_8"/>
    <property type="match status" value="1"/>
</dbReference>
<dbReference type="SUPFAM" id="SSF51971">
    <property type="entry name" value="Nucleotide-binding domain"/>
    <property type="match status" value="1"/>
</dbReference>
<dbReference type="PATRIC" id="fig|1184267.3.peg.140"/>
<gene>
    <name evidence="1" type="ORF">A11Q_138</name>
</gene>
<dbReference type="RefSeq" id="WP_015468848.1">
    <property type="nucleotide sequence ID" value="NC_020813.1"/>
</dbReference>
<dbReference type="PANTHER" id="PTHR42923">
    <property type="entry name" value="PROTOPORPHYRINOGEN OXIDASE"/>
    <property type="match status" value="1"/>
</dbReference>
<dbReference type="GO" id="GO:0016491">
    <property type="term" value="F:oxidoreductase activity"/>
    <property type="evidence" value="ECO:0007669"/>
    <property type="project" value="TreeGrafter"/>
</dbReference>
<dbReference type="InterPro" id="IPR036188">
    <property type="entry name" value="FAD/NAD-bd_sf"/>
</dbReference>
<evidence type="ECO:0000313" key="2">
    <source>
        <dbReference type="Proteomes" id="UP000012040"/>
    </source>
</evidence>
<dbReference type="HOGENOM" id="CLU_724945_0_0_7"/>
<dbReference type="AlphaFoldDB" id="M4V596"/>
<dbReference type="Proteomes" id="UP000012040">
    <property type="component" value="Chromosome"/>
</dbReference>
<evidence type="ECO:0000313" key="1">
    <source>
        <dbReference type="EMBL" id="AGH94358.1"/>
    </source>
</evidence>
<dbReference type="EMBL" id="CP003537">
    <property type="protein sequence ID" value="AGH94358.1"/>
    <property type="molecule type" value="Genomic_DNA"/>
</dbReference>
<dbReference type="InterPro" id="IPR050464">
    <property type="entry name" value="Zeta_carotene_desat/Oxidored"/>
</dbReference>
<reference evidence="1 2" key="1">
    <citation type="journal article" date="2013" name="ISME J.">
        <title>By their genes ye shall know them: genomic signatures of predatory bacteria.</title>
        <authorList>
            <person name="Pasternak Z."/>
            <person name="Pietrokovski S."/>
            <person name="Rotem O."/>
            <person name="Gophna U."/>
            <person name="Lurie-Weinberger M.N."/>
            <person name="Jurkevitch E."/>
        </authorList>
    </citation>
    <scope>NUCLEOTIDE SEQUENCE [LARGE SCALE GENOMIC DNA]</scope>
    <source>
        <strain evidence="1 2">JSS</strain>
    </source>
</reference>
<dbReference type="KEGG" id="bex:A11Q_138"/>
<dbReference type="STRING" id="1184267.A11Q_138"/>
<accession>M4V596</accession>
<sequence length="381" mass="41725">MHIYDYIIIGSGLTGLTIAKKISQETENILILEAQDVAGGDNRPANLNGQSLDNGLRFFPATEASRQALGFLEDLLGHTVTSGSKENTVETYEASGFKDFVGFGDKSPEFYDQLSYFLSQEVFTLTQTPYQWMQSLVESLKTKIQTRSIVTRFGFEGLDSEKPVLTHVMVNGTKQLYAKNFIFAGPIKDLGLLIPDDVLNARAKAKLKKSTAWQAVCVDLFHTAPVEKENMFLLNGTTDDDIGPCIGRFLPAVTAEDGSTSGQISQWMSFVDSDSAEDTENIGLVLKKIKRQIKRAFPEVSDSVQKERIFVSPALSGADLKLNANLSLPKVENLWIASTQASRYANLLGSLMQAQLVLSALGFVTNTLSLAEDVSSNEADI</sequence>
<keyword evidence="2" id="KW-1185">Reference proteome</keyword>
<name>M4V596_9BACT</name>